<dbReference type="GO" id="GO:0006508">
    <property type="term" value="P:proteolysis"/>
    <property type="evidence" value="ECO:0007669"/>
    <property type="project" value="UniProtKB-KW"/>
</dbReference>
<comment type="similarity">
    <text evidence="1">Belongs to the peptidase A1 family.</text>
</comment>
<evidence type="ECO:0000256" key="2">
    <source>
        <dbReference type="PIRSR" id="PIRSR601461-2"/>
    </source>
</evidence>
<dbReference type="InterPro" id="IPR001461">
    <property type="entry name" value="Aspartic_peptidase_A1"/>
</dbReference>
<dbReference type="PRINTS" id="PR00792">
    <property type="entry name" value="PEPSIN"/>
</dbReference>
<evidence type="ECO:0000313" key="5">
    <source>
        <dbReference type="Proteomes" id="UP000800200"/>
    </source>
</evidence>
<proteinExistence type="inferred from homology"/>
<dbReference type="GO" id="GO:0004190">
    <property type="term" value="F:aspartic-type endopeptidase activity"/>
    <property type="evidence" value="ECO:0007669"/>
    <property type="project" value="InterPro"/>
</dbReference>
<keyword evidence="2" id="KW-1015">Disulfide bond</keyword>
<dbReference type="EMBL" id="ML994700">
    <property type="protein sequence ID" value="KAF2176815.1"/>
    <property type="molecule type" value="Genomic_DNA"/>
</dbReference>
<protein>
    <submittedName>
        <fullName evidence="4">Acid protease</fullName>
    </submittedName>
</protein>
<dbReference type="Gene3D" id="2.40.70.10">
    <property type="entry name" value="Acid Proteases"/>
    <property type="match status" value="2"/>
</dbReference>
<keyword evidence="4" id="KW-0645">Protease</keyword>
<evidence type="ECO:0000256" key="1">
    <source>
        <dbReference type="ARBA" id="ARBA00007447"/>
    </source>
</evidence>
<dbReference type="InterPro" id="IPR033121">
    <property type="entry name" value="PEPTIDASE_A1"/>
</dbReference>
<dbReference type="PANTHER" id="PTHR47966">
    <property type="entry name" value="BETA-SITE APP-CLEAVING ENZYME, ISOFORM A-RELATED"/>
    <property type="match status" value="1"/>
</dbReference>
<dbReference type="SUPFAM" id="SSF50630">
    <property type="entry name" value="Acid proteases"/>
    <property type="match status" value="1"/>
</dbReference>
<dbReference type="Pfam" id="PF00026">
    <property type="entry name" value="Asp"/>
    <property type="match status" value="1"/>
</dbReference>
<gene>
    <name evidence="4" type="ORF">K469DRAFT_733541</name>
</gene>
<dbReference type="InterPro" id="IPR021109">
    <property type="entry name" value="Peptidase_aspartic_dom_sf"/>
</dbReference>
<organism evidence="4 5">
    <name type="scientific">Zopfia rhizophila CBS 207.26</name>
    <dbReference type="NCBI Taxonomy" id="1314779"/>
    <lineage>
        <taxon>Eukaryota</taxon>
        <taxon>Fungi</taxon>
        <taxon>Dikarya</taxon>
        <taxon>Ascomycota</taxon>
        <taxon>Pezizomycotina</taxon>
        <taxon>Dothideomycetes</taxon>
        <taxon>Dothideomycetes incertae sedis</taxon>
        <taxon>Zopfiaceae</taxon>
        <taxon>Zopfia</taxon>
    </lineage>
</organism>
<keyword evidence="4" id="KW-0378">Hydrolase</keyword>
<feature type="domain" description="Peptidase A1" evidence="3">
    <location>
        <begin position="2"/>
        <end position="346"/>
    </location>
</feature>
<sequence>MYITDLSIGTPPQPFRAIIDITQSNLFVPSWNCTKNPDRYEVEDCLYHLMYDSAASSTYEPELTPAKLHYYGVYTWGNLSRDDISIGDVSTTGQIFQEASMWHPAYLVDWDEQYDSALGLARFHATNLYDDFNVTSPLENMVQQKVLDRNIFALKHPRTDDEEGELILGGADESFVNSIITLPLINTPAVGNDLNFIAFASAGWQVLASSLSLDSYLDNGPLEIPLPNYIALLTNGYTNMMFPRQMAHQIAEHLDWTDWLDDFSCEKRHRFPNVTIALGPQQHRFVLSPWQYMHEVVDLEGRKRCTLPFHPLVEDGEHPNYILLGTAFLASWYAEFDLDKETIGLAYRDDY</sequence>
<dbReference type="GO" id="GO:0000324">
    <property type="term" value="C:fungal-type vacuole"/>
    <property type="evidence" value="ECO:0007669"/>
    <property type="project" value="TreeGrafter"/>
</dbReference>
<evidence type="ECO:0000313" key="4">
    <source>
        <dbReference type="EMBL" id="KAF2176815.1"/>
    </source>
</evidence>
<accession>A0A6A6DCF9</accession>
<dbReference type="PROSITE" id="PS51767">
    <property type="entry name" value="PEPTIDASE_A1"/>
    <property type="match status" value="1"/>
</dbReference>
<reference evidence="4" key="1">
    <citation type="journal article" date="2020" name="Stud. Mycol.">
        <title>101 Dothideomycetes genomes: a test case for predicting lifestyles and emergence of pathogens.</title>
        <authorList>
            <person name="Haridas S."/>
            <person name="Albert R."/>
            <person name="Binder M."/>
            <person name="Bloem J."/>
            <person name="Labutti K."/>
            <person name="Salamov A."/>
            <person name="Andreopoulos B."/>
            <person name="Baker S."/>
            <person name="Barry K."/>
            <person name="Bills G."/>
            <person name="Bluhm B."/>
            <person name="Cannon C."/>
            <person name="Castanera R."/>
            <person name="Culley D."/>
            <person name="Daum C."/>
            <person name="Ezra D."/>
            <person name="Gonzalez J."/>
            <person name="Henrissat B."/>
            <person name="Kuo A."/>
            <person name="Liang C."/>
            <person name="Lipzen A."/>
            <person name="Lutzoni F."/>
            <person name="Magnuson J."/>
            <person name="Mondo S."/>
            <person name="Nolan M."/>
            <person name="Ohm R."/>
            <person name="Pangilinan J."/>
            <person name="Park H.-J."/>
            <person name="Ramirez L."/>
            <person name="Alfaro M."/>
            <person name="Sun H."/>
            <person name="Tritt A."/>
            <person name="Yoshinaga Y."/>
            <person name="Zwiers L.-H."/>
            <person name="Turgeon B."/>
            <person name="Goodwin S."/>
            <person name="Spatafora J."/>
            <person name="Crous P."/>
            <person name="Grigoriev I."/>
        </authorList>
    </citation>
    <scope>NUCLEOTIDE SEQUENCE</scope>
    <source>
        <strain evidence="4">CBS 207.26</strain>
    </source>
</reference>
<dbReference type="AlphaFoldDB" id="A0A6A6DCF9"/>
<feature type="disulfide bond" evidence="2">
    <location>
        <begin position="265"/>
        <end position="305"/>
    </location>
</feature>
<feature type="disulfide bond" evidence="2">
    <location>
        <begin position="33"/>
        <end position="45"/>
    </location>
</feature>
<name>A0A6A6DCF9_9PEZI</name>
<keyword evidence="5" id="KW-1185">Reference proteome</keyword>
<evidence type="ECO:0000259" key="3">
    <source>
        <dbReference type="PROSITE" id="PS51767"/>
    </source>
</evidence>
<dbReference type="PANTHER" id="PTHR47966:SF51">
    <property type="entry name" value="BETA-SITE APP-CLEAVING ENZYME, ISOFORM A-RELATED"/>
    <property type="match status" value="1"/>
</dbReference>
<dbReference type="Proteomes" id="UP000800200">
    <property type="component" value="Unassembled WGS sequence"/>
</dbReference>
<dbReference type="OrthoDB" id="771136at2759"/>